<evidence type="ECO:0000313" key="1">
    <source>
        <dbReference type="EMBL" id="TVT94775.1"/>
    </source>
</evidence>
<protein>
    <submittedName>
        <fullName evidence="1">WYL domain-containing protein</fullName>
    </submittedName>
</protein>
<name>A0A558GAJ5_HALVO</name>
<reference evidence="1 2" key="1">
    <citation type="submission" date="2019-07" db="EMBL/GenBank/DDBJ databases">
        <title>Draft genome sequence of Haloferax volcanii SS0101, isolated from salt farm in Samut Sakhon, Thailand.</title>
        <authorList>
            <person name="Wanthongcharoen S."/>
            <person name="Yamprayoonswat W."/>
            <person name="Ruangsuj P."/>
            <person name="Thongpramul N."/>
            <person name="Jumpathong W."/>
            <person name="Sittihan S."/>
            <person name="Kanjanavas P."/>
            <person name="Yasawong M."/>
        </authorList>
    </citation>
    <scope>NUCLEOTIDE SEQUENCE [LARGE SCALE GENOMIC DNA]</scope>
    <source>
        <strain evidence="1 2">SS0101</strain>
    </source>
</reference>
<proteinExistence type="predicted"/>
<comment type="caution">
    <text evidence="1">The sequence shown here is derived from an EMBL/GenBank/DDBJ whole genome shotgun (WGS) entry which is preliminary data.</text>
</comment>
<sequence>MRQTLCNAIDSQRLVEFRYRNKNRIVEPHKVGRTTKGNVVLSGFQVGGAGNEITPPDWGLYRLDKIGALNVSTQTFSGPRPEYSPTDRRMTEIYCRL</sequence>
<evidence type="ECO:0000313" key="2">
    <source>
        <dbReference type="Proteomes" id="UP000320212"/>
    </source>
</evidence>
<accession>A0A558GAJ5</accession>
<organism evidence="1 2">
    <name type="scientific">Haloferax volcanii</name>
    <name type="common">Halobacterium volcanii</name>
    <dbReference type="NCBI Taxonomy" id="2246"/>
    <lineage>
        <taxon>Archaea</taxon>
        <taxon>Methanobacteriati</taxon>
        <taxon>Methanobacteriota</taxon>
        <taxon>Stenosarchaea group</taxon>
        <taxon>Halobacteria</taxon>
        <taxon>Halobacteriales</taxon>
        <taxon>Haloferacaceae</taxon>
        <taxon>Haloferax</taxon>
    </lineage>
</organism>
<dbReference type="AlphaFoldDB" id="A0A558GAJ5"/>
<dbReference type="PROSITE" id="PS52050">
    <property type="entry name" value="WYL"/>
    <property type="match status" value="1"/>
</dbReference>
<dbReference type="EMBL" id="VMTR01000061">
    <property type="protein sequence ID" value="TVT94775.1"/>
    <property type="molecule type" value="Genomic_DNA"/>
</dbReference>
<gene>
    <name evidence="1" type="ORF">FQA18_10070</name>
</gene>
<dbReference type="Proteomes" id="UP000320212">
    <property type="component" value="Unassembled WGS sequence"/>
</dbReference>
<dbReference type="RefSeq" id="WP_144858761.1">
    <property type="nucleotide sequence ID" value="NZ_VMTR01000061.1"/>
</dbReference>